<accession>A0ABS2KC70</accession>
<name>A0ABS2KC70_9GAMM</name>
<dbReference type="Proteomes" id="UP001430193">
    <property type="component" value="Unassembled WGS sequence"/>
</dbReference>
<keyword evidence="1" id="KW-0732">Signal</keyword>
<feature type="signal peptide" evidence="1">
    <location>
        <begin position="1"/>
        <end position="29"/>
    </location>
</feature>
<keyword evidence="3" id="KW-1185">Reference proteome</keyword>
<dbReference type="EMBL" id="JADIKF010000035">
    <property type="protein sequence ID" value="MBM7128786.1"/>
    <property type="molecule type" value="Genomic_DNA"/>
</dbReference>
<organism evidence="2 3">
    <name type="scientific">Dyella mobilis</name>
    <dbReference type="NCBI Taxonomy" id="1849582"/>
    <lineage>
        <taxon>Bacteria</taxon>
        <taxon>Pseudomonadati</taxon>
        <taxon>Pseudomonadota</taxon>
        <taxon>Gammaproteobacteria</taxon>
        <taxon>Lysobacterales</taxon>
        <taxon>Rhodanobacteraceae</taxon>
        <taxon>Dyella</taxon>
    </lineage>
</organism>
<gene>
    <name evidence="2" type="ORF">ISS99_04555</name>
</gene>
<evidence type="ECO:0000313" key="3">
    <source>
        <dbReference type="Proteomes" id="UP001430193"/>
    </source>
</evidence>
<proteinExistence type="predicted"/>
<reference evidence="2" key="1">
    <citation type="submission" date="2020-10" db="EMBL/GenBank/DDBJ databases">
        <title>Phylogeny of dyella-like bacteria.</title>
        <authorList>
            <person name="Fu J."/>
        </authorList>
    </citation>
    <scope>NUCLEOTIDE SEQUENCE</scope>
    <source>
        <strain evidence="2">DHON07</strain>
    </source>
</reference>
<protein>
    <submittedName>
        <fullName evidence="2">Uncharacterized protein</fullName>
    </submittedName>
</protein>
<evidence type="ECO:0000256" key="1">
    <source>
        <dbReference type="SAM" id="SignalP"/>
    </source>
</evidence>
<dbReference type="RefSeq" id="WP_204630401.1">
    <property type="nucleotide sequence ID" value="NZ_BSOC01000006.1"/>
</dbReference>
<comment type="caution">
    <text evidence="2">The sequence shown here is derived from an EMBL/GenBank/DDBJ whole genome shotgun (WGS) entry which is preliminary data.</text>
</comment>
<evidence type="ECO:0000313" key="2">
    <source>
        <dbReference type="EMBL" id="MBM7128786.1"/>
    </source>
</evidence>
<feature type="chain" id="PRO_5047211389" evidence="1">
    <location>
        <begin position="30"/>
        <end position="82"/>
    </location>
</feature>
<sequence length="82" mass="8964">MTKIIANKLMWCAAIFLVIMSAILNSASASDASSSWEKLVAEASDRHDVGLYESIKYGGEAKKRGEIFPGRSGVHCEFERIA</sequence>